<feature type="non-terminal residue" evidence="1">
    <location>
        <position position="103"/>
    </location>
</feature>
<gene>
    <name evidence="1" type="ORF">METZ01_LOCUS214203</name>
</gene>
<feature type="non-terminal residue" evidence="1">
    <location>
        <position position="1"/>
    </location>
</feature>
<dbReference type="EMBL" id="UINC01049493">
    <property type="protein sequence ID" value="SVB61349.1"/>
    <property type="molecule type" value="Genomic_DNA"/>
</dbReference>
<reference evidence="1" key="1">
    <citation type="submission" date="2018-05" db="EMBL/GenBank/DDBJ databases">
        <authorList>
            <person name="Lanie J.A."/>
            <person name="Ng W.-L."/>
            <person name="Kazmierczak K.M."/>
            <person name="Andrzejewski T.M."/>
            <person name="Davidsen T.M."/>
            <person name="Wayne K.J."/>
            <person name="Tettelin H."/>
            <person name="Glass J.I."/>
            <person name="Rusch D."/>
            <person name="Podicherti R."/>
            <person name="Tsui H.-C.T."/>
            <person name="Winkler M.E."/>
        </authorList>
    </citation>
    <scope>NUCLEOTIDE SEQUENCE</scope>
</reference>
<sequence>VSEKNINYYRQVFSKDDWAIGLESDDKDYLTRRFWSFWNWKATSGKLDWWTDKFAVFWTDEKRFEQAVLDICRTRVLQDIGGDMFKGQKGGVDAMAYDLRREF</sequence>
<evidence type="ECO:0000313" key="1">
    <source>
        <dbReference type="EMBL" id="SVB61349.1"/>
    </source>
</evidence>
<accession>A0A382FFC8</accession>
<proteinExistence type="predicted"/>
<name>A0A382FFC8_9ZZZZ</name>
<dbReference type="AlphaFoldDB" id="A0A382FFC8"/>
<protein>
    <submittedName>
        <fullName evidence="1">Uncharacterized protein</fullName>
    </submittedName>
</protein>
<organism evidence="1">
    <name type="scientific">marine metagenome</name>
    <dbReference type="NCBI Taxonomy" id="408172"/>
    <lineage>
        <taxon>unclassified sequences</taxon>
        <taxon>metagenomes</taxon>
        <taxon>ecological metagenomes</taxon>
    </lineage>
</organism>